<dbReference type="InterPro" id="IPR036249">
    <property type="entry name" value="Thioredoxin-like_sf"/>
</dbReference>
<dbReference type="OrthoDB" id="412788at2759"/>
<reference evidence="2" key="1">
    <citation type="submission" date="2020-04" db="EMBL/GenBank/DDBJ databases">
        <title>Draft genome resource of the tomato pathogen Pseudocercospora fuligena.</title>
        <authorList>
            <person name="Zaccaron A."/>
        </authorList>
    </citation>
    <scope>NUCLEOTIDE SEQUENCE</scope>
    <source>
        <strain evidence="2">PF001</strain>
    </source>
</reference>
<dbReference type="PROSITE" id="PS50404">
    <property type="entry name" value="GST_NTER"/>
    <property type="match status" value="1"/>
</dbReference>
<organism evidence="2 3">
    <name type="scientific">Pseudocercospora fuligena</name>
    <dbReference type="NCBI Taxonomy" id="685502"/>
    <lineage>
        <taxon>Eukaryota</taxon>
        <taxon>Fungi</taxon>
        <taxon>Dikarya</taxon>
        <taxon>Ascomycota</taxon>
        <taxon>Pezizomycotina</taxon>
        <taxon>Dothideomycetes</taxon>
        <taxon>Dothideomycetidae</taxon>
        <taxon>Mycosphaerellales</taxon>
        <taxon>Mycosphaerellaceae</taxon>
        <taxon>Pseudocercospora</taxon>
    </lineage>
</organism>
<dbReference type="SUPFAM" id="SSF52833">
    <property type="entry name" value="Thioredoxin-like"/>
    <property type="match status" value="1"/>
</dbReference>
<dbReference type="InterPro" id="IPR004045">
    <property type="entry name" value="Glutathione_S-Trfase_N"/>
</dbReference>
<dbReference type="AlphaFoldDB" id="A0A8H6RFZ1"/>
<protein>
    <recommendedName>
        <fullName evidence="1">GST N-terminal domain-containing protein</fullName>
    </recommendedName>
</protein>
<dbReference type="Gene3D" id="3.40.30.10">
    <property type="entry name" value="Glutaredoxin"/>
    <property type="match status" value="1"/>
</dbReference>
<evidence type="ECO:0000259" key="1">
    <source>
        <dbReference type="PROSITE" id="PS50404"/>
    </source>
</evidence>
<sequence>MSTQGPATYILYHYPYSICSIQVRYALANRGEPSHQQKAIQLDERVIDIGPAHEQLSEHFLCDVNANGEVPVLVTADGSVPESVDITYKLAESYPSMLPKNCEREVKRLLAELHQISFFALTFSTMKNGPGSKGHDANLAFLEDKLQAVDTSERYRNAIQHKIVRIQTNKISALTESNISQTILQTQDFMTEVELKLKVSNTSWILSTAEPTAFDSHFVTFVARLQDVGRDNLVPDSVAAYASMAMSLPQWKEVMQGRRTTPPMLG</sequence>
<proteinExistence type="predicted"/>
<dbReference type="EMBL" id="JABCIY010000178">
    <property type="protein sequence ID" value="KAF7189817.1"/>
    <property type="molecule type" value="Genomic_DNA"/>
</dbReference>
<keyword evidence="3" id="KW-1185">Reference proteome</keyword>
<name>A0A8H6RFZ1_9PEZI</name>
<accession>A0A8H6RFZ1</accession>
<evidence type="ECO:0000313" key="3">
    <source>
        <dbReference type="Proteomes" id="UP000660729"/>
    </source>
</evidence>
<feature type="domain" description="GST N-terminal" evidence="1">
    <location>
        <begin position="7"/>
        <end position="98"/>
    </location>
</feature>
<comment type="caution">
    <text evidence="2">The sequence shown here is derived from an EMBL/GenBank/DDBJ whole genome shotgun (WGS) entry which is preliminary data.</text>
</comment>
<evidence type="ECO:0000313" key="2">
    <source>
        <dbReference type="EMBL" id="KAF7189817.1"/>
    </source>
</evidence>
<dbReference type="Proteomes" id="UP000660729">
    <property type="component" value="Unassembled WGS sequence"/>
</dbReference>
<gene>
    <name evidence="2" type="ORF">HII31_08924</name>
</gene>